<dbReference type="GO" id="GO:0003735">
    <property type="term" value="F:structural constituent of ribosome"/>
    <property type="evidence" value="ECO:0007669"/>
    <property type="project" value="InterPro"/>
</dbReference>
<evidence type="ECO:0000313" key="12">
    <source>
        <dbReference type="Proteomes" id="UP000504844"/>
    </source>
</evidence>
<dbReference type="EMBL" id="CP054143">
    <property type="protein sequence ID" value="QKJ65932.1"/>
    <property type="molecule type" value="Genomic_DNA"/>
</dbReference>
<name>A0A6M8SL81_9NEIS</name>
<evidence type="ECO:0000256" key="1">
    <source>
        <dbReference type="ARBA" id="ARBA00002569"/>
    </source>
</evidence>
<dbReference type="FunFam" id="3.30.1490.10:FF:000001">
    <property type="entry name" value="30S ribosomal protein S8"/>
    <property type="match status" value="1"/>
</dbReference>
<dbReference type="Gene3D" id="3.30.1370.30">
    <property type="match status" value="1"/>
</dbReference>
<dbReference type="GO" id="GO:0005840">
    <property type="term" value="C:ribosome"/>
    <property type="evidence" value="ECO:0007669"/>
    <property type="project" value="UniProtKB-KW"/>
</dbReference>
<keyword evidence="5 9" id="KW-0689">Ribosomal protein</keyword>
<protein>
    <recommendedName>
        <fullName evidence="7 9">Small ribosomal subunit protein uS8</fullName>
    </recommendedName>
</protein>
<dbReference type="RefSeq" id="WP_173532437.1">
    <property type="nucleotide sequence ID" value="NZ_CP054143.1"/>
</dbReference>
<dbReference type="NCBIfam" id="NF001109">
    <property type="entry name" value="PRK00136.1"/>
    <property type="match status" value="1"/>
</dbReference>
<dbReference type="GO" id="GO:0005737">
    <property type="term" value="C:cytoplasm"/>
    <property type="evidence" value="ECO:0007669"/>
    <property type="project" value="UniProtKB-ARBA"/>
</dbReference>
<dbReference type="PROSITE" id="PS00053">
    <property type="entry name" value="RIBOSOMAL_S8"/>
    <property type="match status" value="1"/>
</dbReference>
<dbReference type="HAMAP" id="MF_01302_B">
    <property type="entry name" value="Ribosomal_uS8_B"/>
    <property type="match status" value="1"/>
</dbReference>
<evidence type="ECO:0000313" key="11">
    <source>
        <dbReference type="EMBL" id="QKJ65932.1"/>
    </source>
</evidence>
<dbReference type="InterPro" id="IPR047863">
    <property type="entry name" value="Ribosomal_uS8_CS"/>
</dbReference>
<evidence type="ECO:0000256" key="7">
    <source>
        <dbReference type="ARBA" id="ARBA00035258"/>
    </source>
</evidence>
<dbReference type="GO" id="GO:0019843">
    <property type="term" value="F:rRNA binding"/>
    <property type="evidence" value="ECO:0007669"/>
    <property type="project" value="UniProtKB-UniRule"/>
</dbReference>
<evidence type="ECO:0000256" key="9">
    <source>
        <dbReference type="HAMAP-Rule" id="MF_01302"/>
    </source>
</evidence>
<organism evidence="11 12">
    <name type="scientific">Deefgea piscis</name>
    <dbReference type="NCBI Taxonomy" id="2739061"/>
    <lineage>
        <taxon>Bacteria</taxon>
        <taxon>Pseudomonadati</taxon>
        <taxon>Pseudomonadota</taxon>
        <taxon>Betaproteobacteria</taxon>
        <taxon>Neisseriales</taxon>
        <taxon>Chitinibacteraceae</taxon>
        <taxon>Deefgea</taxon>
    </lineage>
</organism>
<dbReference type="Gene3D" id="3.30.1490.10">
    <property type="match status" value="1"/>
</dbReference>
<evidence type="ECO:0000256" key="2">
    <source>
        <dbReference type="ARBA" id="ARBA00006471"/>
    </source>
</evidence>
<evidence type="ECO:0000256" key="3">
    <source>
        <dbReference type="ARBA" id="ARBA00022730"/>
    </source>
</evidence>
<accession>A0A8G1GYS6</accession>
<dbReference type="Pfam" id="PF00410">
    <property type="entry name" value="Ribosomal_S8"/>
    <property type="match status" value="1"/>
</dbReference>
<evidence type="ECO:0000256" key="5">
    <source>
        <dbReference type="ARBA" id="ARBA00022980"/>
    </source>
</evidence>
<evidence type="ECO:0000256" key="6">
    <source>
        <dbReference type="ARBA" id="ARBA00023274"/>
    </source>
</evidence>
<dbReference type="PANTHER" id="PTHR11758">
    <property type="entry name" value="40S RIBOSOMAL PROTEIN S15A"/>
    <property type="match status" value="1"/>
</dbReference>
<evidence type="ECO:0000256" key="10">
    <source>
        <dbReference type="RuleBase" id="RU003660"/>
    </source>
</evidence>
<proteinExistence type="inferred from homology"/>
<reference evidence="11 12" key="1">
    <citation type="submission" date="2020-05" db="EMBL/GenBank/DDBJ databases">
        <title>Complete genome sequence of Deefgea sp. D17.</title>
        <authorList>
            <person name="Bae J.-W."/>
            <person name="Han J.E."/>
        </authorList>
    </citation>
    <scope>NUCLEOTIDE SEQUENCE [LARGE SCALE GENOMIC DNA]</scope>
    <source>
        <strain evidence="11 12">D17</strain>
    </source>
</reference>
<keyword evidence="3 9" id="KW-0699">rRNA-binding</keyword>
<keyword evidence="4 9" id="KW-0694">RNA-binding</keyword>
<dbReference type="KEGG" id="dee:HQN60_03910"/>
<dbReference type="Proteomes" id="UP000504844">
    <property type="component" value="Chromosome"/>
</dbReference>
<dbReference type="InterPro" id="IPR035987">
    <property type="entry name" value="Ribosomal_uS8_sf"/>
</dbReference>
<dbReference type="SUPFAM" id="SSF56047">
    <property type="entry name" value="Ribosomal protein S8"/>
    <property type="match status" value="1"/>
</dbReference>
<gene>
    <name evidence="9 11" type="primary">rpsH</name>
    <name evidence="11" type="ORF">HQN60_03910</name>
</gene>
<accession>A0A6M8SL81</accession>
<dbReference type="AlphaFoldDB" id="A0A6M8SL81"/>
<evidence type="ECO:0000256" key="4">
    <source>
        <dbReference type="ARBA" id="ARBA00022884"/>
    </source>
</evidence>
<evidence type="ECO:0000256" key="8">
    <source>
        <dbReference type="ARBA" id="ARBA00046740"/>
    </source>
</evidence>
<keyword evidence="12" id="KW-1185">Reference proteome</keyword>
<comment type="function">
    <text evidence="1 9">One of the primary rRNA binding proteins, it binds directly to 16S rRNA central domain where it helps coordinate assembly of the platform of the 30S subunit.</text>
</comment>
<dbReference type="InterPro" id="IPR000630">
    <property type="entry name" value="Ribosomal_uS8"/>
</dbReference>
<keyword evidence="6 9" id="KW-0687">Ribonucleoprotein</keyword>
<dbReference type="GO" id="GO:1990904">
    <property type="term" value="C:ribonucleoprotein complex"/>
    <property type="evidence" value="ECO:0007669"/>
    <property type="project" value="UniProtKB-KW"/>
</dbReference>
<sequence length="130" mass="13896">MAMHDPIADMLTRIRNAQRADKAAVAMPSSKLKVAIAKVLVEEGYVESFTVAGDVKPVLTIELKYYAGRPVIERLDRVSKPGLRDYRGAGDIPNVMNGLGVAIVSTSKGVMTDRKARANGVGGELLCIVA</sequence>
<dbReference type="FunFam" id="3.30.1370.30:FF:000003">
    <property type="entry name" value="30S ribosomal protein S8"/>
    <property type="match status" value="1"/>
</dbReference>
<comment type="similarity">
    <text evidence="2 9 10">Belongs to the universal ribosomal protein uS8 family.</text>
</comment>
<comment type="subunit">
    <text evidence="8 9">Part of the 30S ribosomal subunit. Contacts proteins S5 and S12.</text>
</comment>
<dbReference type="GO" id="GO:0006412">
    <property type="term" value="P:translation"/>
    <property type="evidence" value="ECO:0007669"/>
    <property type="project" value="UniProtKB-UniRule"/>
</dbReference>